<name>A0ACB0LZZ3_TRIPR</name>
<evidence type="ECO:0000313" key="2">
    <source>
        <dbReference type="Proteomes" id="UP001177021"/>
    </source>
</evidence>
<comment type="caution">
    <text evidence="1">The sequence shown here is derived from an EMBL/GenBank/DDBJ whole genome shotgun (WGS) entry which is preliminary data.</text>
</comment>
<proteinExistence type="predicted"/>
<keyword evidence="2" id="KW-1185">Reference proteome</keyword>
<protein>
    <submittedName>
        <fullName evidence="1">Uncharacterized protein</fullName>
    </submittedName>
</protein>
<accession>A0ACB0LZZ3</accession>
<sequence>MLFRHLKSNKNTTFRGKVVIFVCEQGQLSNSNPFFFLVFFFIFPCCFFFPEHLLVYPLIFLIFSDLPLTGDTRWPHHLLRSFSSLSTPFRSLRLSHFSPDRSPTSTAAATPSSPRSSSPCIYFFSSLRTFFRCCWWPPDEERGRKQEWRREKTLLFFFFFFFNKRKSRYL</sequence>
<gene>
    <name evidence="1" type="ORF">MILVUS5_LOCUS37732</name>
</gene>
<reference evidence="1" key="1">
    <citation type="submission" date="2023-10" db="EMBL/GenBank/DDBJ databases">
        <authorList>
            <person name="Rodriguez Cubillos JULIANA M."/>
            <person name="De Vega J."/>
        </authorList>
    </citation>
    <scope>NUCLEOTIDE SEQUENCE</scope>
</reference>
<dbReference type="EMBL" id="CASHSV030000716">
    <property type="protein sequence ID" value="CAJ2674500.1"/>
    <property type="molecule type" value="Genomic_DNA"/>
</dbReference>
<evidence type="ECO:0000313" key="1">
    <source>
        <dbReference type="EMBL" id="CAJ2674500.1"/>
    </source>
</evidence>
<dbReference type="Proteomes" id="UP001177021">
    <property type="component" value="Unassembled WGS sequence"/>
</dbReference>
<organism evidence="1 2">
    <name type="scientific">Trifolium pratense</name>
    <name type="common">Red clover</name>
    <dbReference type="NCBI Taxonomy" id="57577"/>
    <lineage>
        <taxon>Eukaryota</taxon>
        <taxon>Viridiplantae</taxon>
        <taxon>Streptophyta</taxon>
        <taxon>Embryophyta</taxon>
        <taxon>Tracheophyta</taxon>
        <taxon>Spermatophyta</taxon>
        <taxon>Magnoliopsida</taxon>
        <taxon>eudicotyledons</taxon>
        <taxon>Gunneridae</taxon>
        <taxon>Pentapetalae</taxon>
        <taxon>rosids</taxon>
        <taxon>fabids</taxon>
        <taxon>Fabales</taxon>
        <taxon>Fabaceae</taxon>
        <taxon>Papilionoideae</taxon>
        <taxon>50 kb inversion clade</taxon>
        <taxon>NPAAA clade</taxon>
        <taxon>Hologalegina</taxon>
        <taxon>IRL clade</taxon>
        <taxon>Trifolieae</taxon>
        <taxon>Trifolium</taxon>
    </lineage>
</organism>